<feature type="compositionally biased region" description="Polar residues" evidence="1">
    <location>
        <begin position="254"/>
        <end position="266"/>
    </location>
</feature>
<dbReference type="Proteomes" id="UP001596138">
    <property type="component" value="Unassembled WGS sequence"/>
</dbReference>
<comment type="caution">
    <text evidence="2">The sequence shown here is derived from an EMBL/GenBank/DDBJ whole genome shotgun (WGS) entry which is preliminary data.</text>
</comment>
<gene>
    <name evidence="2" type="ORF">ACFQGU_17495</name>
</gene>
<sequence>MTVIAVCSAKGAPGATTTALALALAWPLNGGSVLLVDADPAGADLASGYLQGATGPGAGAGAVATARSDLLDAVHGSAVALDATGSRLLLAGPAPFPPTRPGAAPAWSRLRDLDSTGEGSWSVLVDLGRLPAGADASLLAAADLVVLVTGSSLRAVAAARPAAKAMRTAEPAHSSSPRGWLLVVGERRPYPADEVASSLGLPLLGSLAWDPRAAAVLSDGAPAGRWFARTALMRSATAVTARLRDSAERRTPLSAPTSDESLLHTSVTAPDAATVVGS</sequence>
<dbReference type="PANTHER" id="PTHR43384">
    <property type="entry name" value="SEPTUM SITE-DETERMINING PROTEIN MIND HOMOLOG, CHLOROPLASTIC-RELATED"/>
    <property type="match status" value="1"/>
</dbReference>
<dbReference type="InterPro" id="IPR050625">
    <property type="entry name" value="ParA/MinD_ATPase"/>
</dbReference>
<organism evidence="2 3">
    <name type="scientific">Longivirga aurantiaca</name>
    <dbReference type="NCBI Taxonomy" id="1837743"/>
    <lineage>
        <taxon>Bacteria</taxon>
        <taxon>Bacillati</taxon>
        <taxon>Actinomycetota</taxon>
        <taxon>Actinomycetes</taxon>
        <taxon>Sporichthyales</taxon>
        <taxon>Sporichthyaceae</taxon>
        <taxon>Longivirga</taxon>
    </lineage>
</organism>
<dbReference type="SUPFAM" id="SSF52540">
    <property type="entry name" value="P-loop containing nucleoside triphosphate hydrolases"/>
    <property type="match status" value="1"/>
</dbReference>
<evidence type="ECO:0000256" key="1">
    <source>
        <dbReference type="SAM" id="MobiDB-lite"/>
    </source>
</evidence>
<proteinExistence type="predicted"/>
<accession>A0ABW1T6D6</accession>
<dbReference type="RefSeq" id="WP_386768984.1">
    <property type="nucleotide sequence ID" value="NZ_JBHSTI010000058.1"/>
</dbReference>
<dbReference type="InterPro" id="IPR027417">
    <property type="entry name" value="P-loop_NTPase"/>
</dbReference>
<evidence type="ECO:0008006" key="4">
    <source>
        <dbReference type="Google" id="ProtNLM"/>
    </source>
</evidence>
<dbReference type="Gene3D" id="3.40.50.300">
    <property type="entry name" value="P-loop containing nucleotide triphosphate hydrolases"/>
    <property type="match status" value="1"/>
</dbReference>
<keyword evidence="3" id="KW-1185">Reference proteome</keyword>
<feature type="region of interest" description="Disordered" evidence="1">
    <location>
        <begin position="243"/>
        <end position="266"/>
    </location>
</feature>
<name>A0ABW1T6D6_9ACTN</name>
<dbReference type="EMBL" id="JBHSTI010000058">
    <property type="protein sequence ID" value="MFC6239670.1"/>
    <property type="molecule type" value="Genomic_DNA"/>
</dbReference>
<protein>
    <recommendedName>
        <fullName evidence="4">CobQ/CobB/MinD/ParA nucleotide binding domain-containing protein</fullName>
    </recommendedName>
</protein>
<reference evidence="3" key="1">
    <citation type="journal article" date="2019" name="Int. J. Syst. Evol. Microbiol.">
        <title>The Global Catalogue of Microorganisms (GCM) 10K type strain sequencing project: providing services to taxonomists for standard genome sequencing and annotation.</title>
        <authorList>
            <consortium name="The Broad Institute Genomics Platform"/>
            <consortium name="The Broad Institute Genome Sequencing Center for Infectious Disease"/>
            <person name="Wu L."/>
            <person name="Ma J."/>
        </authorList>
    </citation>
    <scope>NUCLEOTIDE SEQUENCE [LARGE SCALE GENOMIC DNA]</scope>
    <source>
        <strain evidence="3">CGMCC 4.7317</strain>
    </source>
</reference>
<dbReference type="PANTHER" id="PTHR43384:SF11">
    <property type="entry name" value="SEPTUM SITE DETERMINING PROTEIN"/>
    <property type="match status" value="1"/>
</dbReference>
<evidence type="ECO:0000313" key="3">
    <source>
        <dbReference type="Proteomes" id="UP001596138"/>
    </source>
</evidence>
<evidence type="ECO:0000313" key="2">
    <source>
        <dbReference type="EMBL" id="MFC6239670.1"/>
    </source>
</evidence>